<dbReference type="InterPro" id="IPR025250">
    <property type="entry name" value="DUF4199"/>
</dbReference>
<evidence type="ECO:0000313" key="3">
    <source>
        <dbReference type="Proteomes" id="UP000317169"/>
    </source>
</evidence>
<gene>
    <name evidence="2" type="ORF">FKR84_09875</name>
</gene>
<keyword evidence="1" id="KW-1133">Transmembrane helix</keyword>
<dbReference type="OrthoDB" id="5766000at2"/>
<feature type="transmembrane region" description="Helical" evidence="1">
    <location>
        <begin position="78"/>
        <end position="100"/>
    </location>
</feature>
<dbReference type="EMBL" id="VIAR01000009">
    <property type="protein sequence ID" value="TQD37770.1"/>
    <property type="molecule type" value="Genomic_DNA"/>
</dbReference>
<dbReference type="AlphaFoldDB" id="A0A507ZJY4"/>
<sequence length="162" mass="18821">MKNFRIEFKWALIFSAFTLFWMAMEKSVGLHDKYIEHHAIYTNLIAIPYLIIFYLAIKQKRDEYYKGVMTWQQGMLSGSIVSVIVAVLSPLVTYLTVYFISPDYFQNAIEFSVEHKKMKQATAESFFSINFYLLQAVFGSLAMGIVTSAVMAWILRKNPKKE</sequence>
<dbReference type="Pfam" id="PF13858">
    <property type="entry name" value="DUF4199"/>
    <property type="match status" value="1"/>
</dbReference>
<name>A0A507ZJY4_9FLAO</name>
<keyword evidence="1" id="KW-0812">Transmembrane</keyword>
<dbReference type="RefSeq" id="WP_141422145.1">
    <property type="nucleotide sequence ID" value="NZ_VIAR01000009.1"/>
</dbReference>
<reference evidence="2 3" key="1">
    <citation type="submission" date="2019-06" db="EMBL/GenBank/DDBJ databases">
        <title>Flavibacter putida gen. nov., sp. nov., a novel marine bacterium of the family Flavobacteriaceae isolated from coastal seawater.</title>
        <authorList>
            <person name="Feng X."/>
        </authorList>
    </citation>
    <scope>NUCLEOTIDE SEQUENCE [LARGE SCALE GENOMIC DNA]</scope>
    <source>
        <strain evidence="2 3">PLHSN227</strain>
    </source>
</reference>
<feature type="transmembrane region" description="Helical" evidence="1">
    <location>
        <begin position="132"/>
        <end position="155"/>
    </location>
</feature>
<evidence type="ECO:0000313" key="2">
    <source>
        <dbReference type="EMBL" id="TQD37770.1"/>
    </source>
</evidence>
<feature type="transmembrane region" description="Helical" evidence="1">
    <location>
        <begin position="39"/>
        <end position="57"/>
    </location>
</feature>
<keyword evidence="1" id="KW-0472">Membrane</keyword>
<proteinExistence type="predicted"/>
<evidence type="ECO:0000256" key="1">
    <source>
        <dbReference type="SAM" id="Phobius"/>
    </source>
</evidence>
<protein>
    <submittedName>
        <fullName evidence="2">DUF4199 domain-containing protein</fullName>
    </submittedName>
</protein>
<keyword evidence="3" id="KW-1185">Reference proteome</keyword>
<dbReference type="Proteomes" id="UP000317169">
    <property type="component" value="Unassembled WGS sequence"/>
</dbReference>
<organism evidence="2 3">
    <name type="scientific">Haloflavibacter putidus</name>
    <dbReference type="NCBI Taxonomy" id="2576776"/>
    <lineage>
        <taxon>Bacteria</taxon>
        <taxon>Pseudomonadati</taxon>
        <taxon>Bacteroidota</taxon>
        <taxon>Flavobacteriia</taxon>
        <taxon>Flavobacteriales</taxon>
        <taxon>Flavobacteriaceae</taxon>
        <taxon>Haloflavibacter</taxon>
    </lineage>
</organism>
<comment type="caution">
    <text evidence="2">The sequence shown here is derived from an EMBL/GenBank/DDBJ whole genome shotgun (WGS) entry which is preliminary data.</text>
</comment>
<accession>A0A507ZJY4</accession>